<dbReference type="GO" id="GO:0043953">
    <property type="term" value="P:protein transport by the Tat complex"/>
    <property type="evidence" value="ECO:0007669"/>
    <property type="project" value="UniProtKB-UniRule"/>
</dbReference>
<keyword evidence="5 9" id="KW-0653">Protein transport</keyword>
<gene>
    <name evidence="9" type="primary">tatA</name>
    <name evidence="11" type="ORF">MAE02_21840</name>
</gene>
<evidence type="ECO:0000256" key="4">
    <source>
        <dbReference type="ARBA" id="ARBA00022692"/>
    </source>
</evidence>
<reference evidence="11 12" key="1">
    <citation type="submission" date="2019-07" db="EMBL/GenBank/DDBJ databases">
        <title>Whole genome shotgun sequence of Microvirga aerophila NBRC 106136.</title>
        <authorList>
            <person name="Hosoyama A."/>
            <person name="Uohara A."/>
            <person name="Ohji S."/>
            <person name="Ichikawa N."/>
        </authorList>
    </citation>
    <scope>NUCLEOTIDE SEQUENCE [LARGE SCALE GENOMIC DNA]</scope>
    <source>
        <strain evidence="11 12">NBRC 106136</strain>
    </source>
</reference>
<comment type="subcellular location">
    <subcellularLocation>
        <location evidence="1 9">Cell membrane</location>
        <topology evidence="1 9">Single-pass membrane protein</topology>
    </subcellularLocation>
</comment>
<dbReference type="HAMAP" id="MF_00236">
    <property type="entry name" value="TatA_E"/>
    <property type="match status" value="1"/>
</dbReference>
<evidence type="ECO:0000256" key="3">
    <source>
        <dbReference type="ARBA" id="ARBA00022475"/>
    </source>
</evidence>
<dbReference type="PANTHER" id="PTHR42982:SF1">
    <property type="entry name" value="SEC-INDEPENDENT PROTEIN TRANSLOCASE PROTEIN TATA"/>
    <property type="match status" value="1"/>
</dbReference>
<dbReference type="RefSeq" id="WP_114186260.1">
    <property type="nucleotide sequence ID" value="NZ_BJYU01000024.1"/>
</dbReference>
<evidence type="ECO:0000256" key="9">
    <source>
        <dbReference type="HAMAP-Rule" id="MF_00236"/>
    </source>
</evidence>
<dbReference type="InterPro" id="IPR006312">
    <property type="entry name" value="TatA/E"/>
</dbReference>
<evidence type="ECO:0000256" key="1">
    <source>
        <dbReference type="ARBA" id="ARBA00004162"/>
    </source>
</evidence>
<dbReference type="NCBIfam" id="NF001940">
    <property type="entry name" value="PRK00720.1"/>
    <property type="match status" value="1"/>
</dbReference>
<keyword evidence="2 9" id="KW-0813">Transport</keyword>
<dbReference type="PANTHER" id="PTHR42982">
    <property type="entry name" value="SEC-INDEPENDENT PROTEIN TRANSLOCASE PROTEIN TATA"/>
    <property type="match status" value="1"/>
</dbReference>
<proteinExistence type="inferred from homology"/>
<dbReference type="OrthoDB" id="7161179at2"/>
<evidence type="ECO:0000256" key="10">
    <source>
        <dbReference type="SAM" id="MobiDB-lite"/>
    </source>
</evidence>
<sequence>MGGASIWHWIVVGLIVVLLFGRGKISDLMGDVAKGIKAFKKGMSEDETAVKPVSPSEPVRTLDHQAGTPATGATTSATTDHKIG</sequence>
<name>A0A512BRA9_9HYPH</name>
<evidence type="ECO:0000256" key="7">
    <source>
        <dbReference type="ARBA" id="ARBA00023010"/>
    </source>
</evidence>
<comment type="subunit">
    <text evidence="9">The Tat system comprises two distinct complexes: a TatABC complex, containing multiple copies of TatA, TatB and TatC subunits, and a separate TatA complex, containing only TatA subunits. Substrates initially bind to the TatABC complex, which probably triggers association of the separate TatA complex to form the active translocon.</text>
</comment>
<keyword evidence="6 9" id="KW-1133">Transmembrane helix</keyword>
<dbReference type="EMBL" id="BJYU01000024">
    <property type="protein sequence ID" value="GEO14488.1"/>
    <property type="molecule type" value="Genomic_DNA"/>
</dbReference>
<comment type="function">
    <text evidence="9">Part of the twin-arginine translocation (Tat) system that transports large folded proteins containing a characteristic twin-arginine motif in their signal peptide across membranes. TatA could form the protein-conducting channel of the Tat system.</text>
</comment>
<dbReference type="Proteomes" id="UP000321085">
    <property type="component" value="Unassembled WGS sequence"/>
</dbReference>
<dbReference type="GO" id="GO:0033281">
    <property type="term" value="C:TAT protein transport complex"/>
    <property type="evidence" value="ECO:0007669"/>
    <property type="project" value="UniProtKB-UniRule"/>
</dbReference>
<organism evidence="11 12">
    <name type="scientific">Microvirga aerophila</name>
    <dbReference type="NCBI Taxonomy" id="670291"/>
    <lineage>
        <taxon>Bacteria</taxon>
        <taxon>Pseudomonadati</taxon>
        <taxon>Pseudomonadota</taxon>
        <taxon>Alphaproteobacteria</taxon>
        <taxon>Hyphomicrobiales</taxon>
        <taxon>Methylobacteriaceae</taxon>
        <taxon>Microvirga</taxon>
    </lineage>
</organism>
<keyword evidence="12" id="KW-1185">Reference proteome</keyword>
<protein>
    <recommendedName>
        <fullName evidence="9">Sec-independent protein translocase protein TatA</fullName>
    </recommendedName>
</protein>
<evidence type="ECO:0000313" key="12">
    <source>
        <dbReference type="Proteomes" id="UP000321085"/>
    </source>
</evidence>
<dbReference type="AlphaFoldDB" id="A0A512BRA9"/>
<keyword evidence="7 9" id="KW-0811">Translocation</keyword>
<evidence type="ECO:0000256" key="5">
    <source>
        <dbReference type="ARBA" id="ARBA00022927"/>
    </source>
</evidence>
<feature type="transmembrane region" description="Helical" evidence="9">
    <location>
        <begin position="6"/>
        <end position="25"/>
    </location>
</feature>
<evidence type="ECO:0000256" key="2">
    <source>
        <dbReference type="ARBA" id="ARBA00022448"/>
    </source>
</evidence>
<dbReference type="InterPro" id="IPR003369">
    <property type="entry name" value="TatA/B/E"/>
</dbReference>
<evidence type="ECO:0000256" key="8">
    <source>
        <dbReference type="ARBA" id="ARBA00023136"/>
    </source>
</evidence>
<feature type="region of interest" description="Disordered" evidence="10">
    <location>
        <begin position="47"/>
        <end position="84"/>
    </location>
</feature>
<keyword evidence="8 9" id="KW-0472">Membrane</keyword>
<evidence type="ECO:0000256" key="6">
    <source>
        <dbReference type="ARBA" id="ARBA00022989"/>
    </source>
</evidence>
<comment type="similarity">
    <text evidence="9">Belongs to the TatA/E family.</text>
</comment>
<dbReference type="Gene3D" id="1.20.5.3310">
    <property type="match status" value="1"/>
</dbReference>
<evidence type="ECO:0000313" key="11">
    <source>
        <dbReference type="EMBL" id="GEO14488.1"/>
    </source>
</evidence>
<keyword evidence="4 9" id="KW-0812">Transmembrane</keyword>
<dbReference type="NCBIfam" id="TIGR01411">
    <property type="entry name" value="tatAE"/>
    <property type="match status" value="1"/>
</dbReference>
<comment type="caution">
    <text evidence="11">The sequence shown here is derived from an EMBL/GenBank/DDBJ whole genome shotgun (WGS) entry which is preliminary data.</text>
</comment>
<keyword evidence="3 9" id="KW-1003">Cell membrane</keyword>
<accession>A0A512BRA9</accession>
<dbReference type="GO" id="GO:0008320">
    <property type="term" value="F:protein transmembrane transporter activity"/>
    <property type="evidence" value="ECO:0007669"/>
    <property type="project" value="UniProtKB-UniRule"/>
</dbReference>
<feature type="compositionally biased region" description="Low complexity" evidence="10">
    <location>
        <begin position="66"/>
        <end position="78"/>
    </location>
</feature>
<dbReference type="Pfam" id="PF02416">
    <property type="entry name" value="TatA_B_E"/>
    <property type="match status" value="1"/>
</dbReference>